<comment type="caution">
    <text evidence="1">The sequence shown here is derived from an EMBL/GenBank/DDBJ whole genome shotgun (WGS) entry which is preliminary data.</text>
</comment>
<dbReference type="EMBL" id="JACGCM010000704">
    <property type="protein sequence ID" value="KAF6168165.1"/>
    <property type="molecule type" value="Genomic_DNA"/>
</dbReference>
<dbReference type="Proteomes" id="UP000541444">
    <property type="component" value="Unassembled WGS sequence"/>
</dbReference>
<dbReference type="AlphaFoldDB" id="A0A7J7NLU6"/>
<protein>
    <submittedName>
        <fullName evidence="1">Uncharacterized protein</fullName>
    </submittedName>
</protein>
<sequence length="57" mass="6226">MIFKRVLNRRWGGFGYSLFKLNGIGAGLGVGQFGRYGDGIAPPAPNPTYHTPKSSNW</sequence>
<gene>
    <name evidence="1" type="ORF">GIB67_011550</name>
</gene>
<organism evidence="1 2">
    <name type="scientific">Kingdonia uniflora</name>
    <dbReference type="NCBI Taxonomy" id="39325"/>
    <lineage>
        <taxon>Eukaryota</taxon>
        <taxon>Viridiplantae</taxon>
        <taxon>Streptophyta</taxon>
        <taxon>Embryophyta</taxon>
        <taxon>Tracheophyta</taxon>
        <taxon>Spermatophyta</taxon>
        <taxon>Magnoliopsida</taxon>
        <taxon>Ranunculales</taxon>
        <taxon>Circaeasteraceae</taxon>
        <taxon>Kingdonia</taxon>
    </lineage>
</organism>
<keyword evidence="2" id="KW-1185">Reference proteome</keyword>
<reference evidence="1 2" key="1">
    <citation type="journal article" date="2020" name="IScience">
        <title>Genome Sequencing of the Endangered Kingdonia uniflora (Circaeasteraceae, Ranunculales) Reveals Potential Mechanisms of Evolutionary Specialization.</title>
        <authorList>
            <person name="Sun Y."/>
            <person name="Deng T."/>
            <person name="Zhang A."/>
            <person name="Moore M.J."/>
            <person name="Landis J.B."/>
            <person name="Lin N."/>
            <person name="Zhang H."/>
            <person name="Zhang X."/>
            <person name="Huang J."/>
            <person name="Zhang X."/>
            <person name="Sun H."/>
            <person name="Wang H."/>
        </authorList>
    </citation>
    <scope>NUCLEOTIDE SEQUENCE [LARGE SCALE GENOMIC DNA]</scope>
    <source>
        <strain evidence="1">TB1705</strain>
        <tissue evidence="1">Leaf</tissue>
    </source>
</reference>
<evidence type="ECO:0000313" key="1">
    <source>
        <dbReference type="EMBL" id="KAF6168165.1"/>
    </source>
</evidence>
<name>A0A7J7NLU6_9MAGN</name>
<proteinExistence type="predicted"/>
<accession>A0A7J7NLU6</accession>
<evidence type="ECO:0000313" key="2">
    <source>
        <dbReference type="Proteomes" id="UP000541444"/>
    </source>
</evidence>